<reference evidence="1 2" key="1">
    <citation type="submission" date="2015-10" db="EMBL/GenBank/DDBJ databases">
        <authorList>
            <person name="Gilbert D.G."/>
        </authorList>
    </citation>
    <scope>NUCLEOTIDE SEQUENCE [LARGE SCALE GENOMIC DNA]</scope>
    <source>
        <strain evidence="1 2">NRRL B-16712</strain>
    </source>
</reference>
<dbReference type="Proteomes" id="UP000053244">
    <property type="component" value="Unassembled WGS sequence"/>
</dbReference>
<dbReference type="OrthoDB" id="9958159at2"/>
<protein>
    <submittedName>
        <fullName evidence="1">Uncharacterized protein</fullName>
    </submittedName>
</protein>
<organism evidence="1 2">
    <name type="scientific">Actinoplanes awajinensis subsp. mycoplanecinus</name>
    <dbReference type="NCBI Taxonomy" id="135947"/>
    <lineage>
        <taxon>Bacteria</taxon>
        <taxon>Bacillati</taxon>
        <taxon>Actinomycetota</taxon>
        <taxon>Actinomycetes</taxon>
        <taxon>Micromonosporales</taxon>
        <taxon>Micromonosporaceae</taxon>
        <taxon>Actinoplanes</taxon>
    </lineage>
</organism>
<dbReference type="AlphaFoldDB" id="A0A101JLN9"/>
<dbReference type="RefSeq" id="WP_067697803.1">
    <property type="nucleotide sequence ID" value="NZ_LLZH01000281.1"/>
</dbReference>
<keyword evidence="2" id="KW-1185">Reference proteome</keyword>
<proteinExistence type="predicted"/>
<comment type="caution">
    <text evidence="1">The sequence shown here is derived from an EMBL/GenBank/DDBJ whole genome shotgun (WGS) entry which is preliminary data.</text>
</comment>
<evidence type="ECO:0000313" key="1">
    <source>
        <dbReference type="EMBL" id="KUL29195.1"/>
    </source>
</evidence>
<accession>A0A101JLN9</accession>
<gene>
    <name evidence="1" type="ORF">ADL15_28970</name>
</gene>
<sequence>MAIKSKKPGSIRSRKVKFSPAKPAVEVTELSDDEWRAAARLGLQRLGLTFDELAQQAASRRFETPEALKFWRVLGGERP</sequence>
<evidence type="ECO:0000313" key="2">
    <source>
        <dbReference type="Proteomes" id="UP000053244"/>
    </source>
</evidence>
<dbReference type="EMBL" id="LLZH01000281">
    <property type="protein sequence ID" value="KUL29195.1"/>
    <property type="molecule type" value="Genomic_DNA"/>
</dbReference>
<name>A0A101JLN9_9ACTN</name>